<comment type="caution">
    <text evidence="1">The sequence shown here is derived from an EMBL/GenBank/DDBJ whole genome shotgun (WGS) entry which is preliminary data.</text>
</comment>
<accession>A0ABR1LWD7</accession>
<dbReference type="Proteomes" id="UP001365128">
    <property type="component" value="Unassembled WGS sequence"/>
</dbReference>
<name>A0ABR1LWD7_9PEZI</name>
<gene>
    <name evidence="1" type="ORF">IWX46DRAFT_210340</name>
</gene>
<sequence>MLLLVRLLSVTADDEATLERPRRSEASETTRTKTSIETDDYGFIGSASPKGKAGPVPTSRLFAALDALVDWTREYFADARPNRSLQDRVRYGVGLTRACPWNPCPEALCRAKLGSAYRHRQAALRQLLRYLKVNNLGAGAQEKNFKQQIYPRPRCGMRIRCSPRIIYLDRRHASNCTCRHFLLRSTNTVSREHEDVNHGPNESVFHGVWP</sequence>
<dbReference type="EMBL" id="JBBPDW010000029">
    <property type="protein sequence ID" value="KAK7539045.1"/>
    <property type="molecule type" value="Genomic_DNA"/>
</dbReference>
<reference evidence="1 2" key="1">
    <citation type="submission" date="2024-04" db="EMBL/GenBank/DDBJ databases">
        <title>Phyllosticta paracitricarpa is synonymous to the EU quarantine fungus P. citricarpa based on phylogenomic analyses.</title>
        <authorList>
            <consortium name="Lawrence Berkeley National Laboratory"/>
            <person name="Van Ingen-Buijs V.A."/>
            <person name="Van Westerhoven A.C."/>
            <person name="Haridas S."/>
            <person name="Skiadas P."/>
            <person name="Martin F."/>
            <person name="Groenewald J.Z."/>
            <person name="Crous P.W."/>
            <person name="Seidl M.F."/>
        </authorList>
    </citation>
    <scope>NUCLEOTIDE SEQUENCE [LARGE SCALE GENOMIC DNA]</scope>
    <source>
        <strain evidence="1 2">CBS 122670</strain>
    </source>
</reference>
<protein>
    <submittedName>
        <fullName evidence="1">Uncharacterized protein</fullName>
    </submittedName>
</protein>
<evidence type="ECO:0000313" key="2">
    <source>
        <dbReference type="Proteomes" id="UP001365128"/>
    </source>
</evidence>
<keyword evidence="2" id="KW-1185">Reference proteome</keyword>
<proteinExistence type="predicted"/>
<organism evidence="1 2">
    <name type="scientific">Phyllosticta citricarpa</name>
    <dbReference type="NCBI Taxonomy" id="55181"/>
    <lineage>
        <taxon>Eukaryota</taxon>
        <taxon>Fungi</taxon>
        <taxon>Dikarya</taxon>
        <taxon>Ascomycota</taxon>
        <taxon>Pezizomycotina</taxon>
        <taxon>Dothideomycetes</taxon>
        <taxon>Dothideomycetes incertae sedis</taxon>
        <taxon>Botryosphaeriales</taxon>
        <taxon>Phyllostictaceae</taxon>
        <taxon>Phyllosticta</taxon>
    </lineage>
</organism>
<evidence type="ECO:0000313" key="1">
    <source>
        <dbReference type="EMBL" id="KAK7539045.1"/>
    </source>
</evidence>